<feature type="transmembrane region" description="Helical" evidence="1">
    <location>
        <begin position="20"/>
        <end position="41"/>
    </location>
</feature>
<proteinExistence type="predicted"/>
<evidence type="ECO:0000313" key="2">
    <source>
        <dbReference type="EMBL" id="WAP69391.1"/>
    </source>
</evidence>
<keyword evidence="3" id="KW-1185">Reference proteome</keyword>
<evidence type="ECO:0000313" key="3">
    <source>
        <dbReference type="Proteomes" id="UP001164020"/>
    </source>
</evidence>
<dbReference type="RefSeq" id="WP_268881831.1">
    <property type="nucleotide sequence ID" value="NZ_CP114029.1"/>
</dbReference>
<protein>
    <submittedName>
        <fullName evidence="2">Uncharacterized protein</fullName>
    </submittedName>
</protein>
<keyword evidence="1" id="KW-0472">Membrane</keyword>
<reference evidence="2" key="1">
    <citation type="submission" date="2022-12" db="EMBL/GenBank/DDBJ databases">
        <title>Jiella pelagia sp. nov., isolated from phosphonate enriched culture of Northwest Pacific surface seawater.</title>
        <authorList>
            <person name="Shin D.Y."/>
            <person name="Hwang C.Y."/>
        </authorList>
    </citation>
    <scope>NUCLEOTIDE SEQUENCE</scope>
    <source>
        <strain evidence="2">HL-NP1</strain>
    </source>
</reference>
<feature type="transmembrane region" description="Helical" evidence="1">
    <location>
        <begin position="53"/>
        <end position="70"/>
    </location>
</feature>
<accession>A0ABY7BZV1</accession>
<gene>
    <name evidence="2" type="ORF">OH818_03675</name>
</gene>
<dbReference type="EMBL" id="CP114029">
    <property type="protein sequence ID" value="WAP69391.1"/>
    <property type="molecule type" value="Genomic_DNA"/>
</dbReference>
<keyword evidence="1" id="KW-0812">Transmembrane</keyword>
<feature type="transmembrane region" description="Helical" evidence="1">
    <location>
        <begin position="106"/>
        <end position="130"/>
    </location>
</feature>
<evidence type="ECO:0000256" key="1">
    <source>
        <dbReference type="SAM" id="Phobius"/>
    </source>
</evidence>
<organism evidence="2 3">
    <name type="scientific">Jiella pelagia</name>
    <dbReference type="NCBI Taxonomy" id="2986949"/>
    <lineage>
        <taxon>Bacteria</taxon>
        <taxon>Pseudomonadati</taxon>
        <taxon>Pseudomonadota</taxon>
        <taxon>Alphaproteobacteria</taxon>
        <taxon>Hyphomicrobiales</taxon>
        <taxon>Aurantimonadaceae</taxon>
        <taxon>Jiella</taxon>
    </lineage>
</organism>
<keyword evidence="1" id="KW-1133">Transmembrane helix</keyword>
<name>A0ABY7BZV1_9HYPH</name>
<feature type="transmembrane region" description="Helical" evidence="1">
    <location>
        <begin position="76"/>
        <end position="94"/>
    </location>
</feature>
<sequence>MRCSATWPSPASSLPDERRLVWLLASLYGGAAAAVAATLAAEARGWRRSGSQILALAAAVAAGAALYWGGRADNHLPALTAALTLAIPLAPYVGRGGPGRFWSFALWTAVGVALAFLSVLLFVLGLSAILEMIRFLFEVGLRLGRLRIHLHHGLHPGRTALRHRTAAARLRGAAGGSPRIVWSGACVSWWTGWPLRWPWRRRSSSISTPARLR</sequence>
<dbReference type="Proteomes" id="UP001164020">
    <property type="component" value="Chromosome"/>
</dbReference>